<dbReference type="GO" id="GO:0005634">
    <property type="term" value="C:nucleus"/>
    <property type="evidence" value="ECO:0007669"/>
    <property type="project" value="UniProtKB-SubCell"/>
</dbReference>
<dbReference type="WBParaSite" id="TREG1_18090.2">
    <property type="protein sequence ID" value="TREG1_18090.2"/>
    <property type="gene ID" value="TREG1_18090"/>
</dbReference>
<dbReference type="Gene3D" id="2.70.50.80">
    <property type="match status" value="1"/>
</dbReference>
<keyword evidence="2" id="KW-0805">Transcription regulation</keyword>
<dbReference type="GO" id="GO:0000981">
    <property type="term" value="F:DNA-binding transcription factor activity, RNA polymerase II-specific"/>
    <property type="evidence" value="ECO:0007669"/>
    <property type="project" value="TreeGrafter"/>
</dbReference>
<dbReference type="Gene3D" id="6.10.20.40">
    <property type="entry name" value="TEA/ATTS domain"/>
    <property type="match status" value="1"/>
</dbReference>
<evidence type="ECO:0000256" key="5">
    <source>
        <dbReference type="ARBA" id="ARBA00023242"/>
    </source>
</evidence>
<keyword evidence="4" id="KW-0804">Transcription</keyword>
<dbReference type="PROSITE" id="PS51088">
    <property type="entry name" value="TEA_2"/>
    <property type="match status" value="1"/>
</dbReference>
<dbReference type="GO" id="GO:0005667">
    <property type="term" value="C:transcription regulator complex"/>
    <property type="evidence" value="ECO:0007669"/>
    <property type="project" value="TreeGrafter"/>
</dbReference>
<keyword evidence="3" id="KW-0238">DNA-binding</keyword>
<protein>
    <recommendedName>
        <fullName evidence="8">TEA domain-containing protein</fullName>
    </recommendedName>
</protein>
<accession>A0AA85JFV3</accession>
<evidence type="ECO:0000313" key="10">
    <source>
        <dbReference type="WBParaSite" id="TREG1_18090.2"/>
    </source>
</evidence>
<dbReference type="AlphaFoldDB" id="A0AA85JFV3"/>
<evidence type="ECO:0000313" key="9">
    <source>
        <dbReference type="Proteomes" id="UP000050795"/>
    </source>
</evidence>
<dbReference type="PROSITE" id="PS00554">
    <property type="entry name" value="TEA_1"/>
    <property type="match status" value="1"/>
</dbReference>
<dbReference type="GO" id="GO:0035329">
    <property type="term" value="P:hippo signaling"/>
    <property type="evidence" value="ECO:0007669"/>
    <property type="project" value="TreeGrafter"/>
</dbReference>
<dbReference type="InterPro" id="IPR041086">
    <property type="entry name" value="YBD"/>
</dbReference>
<dbReference type="SMART" id="SM00426">
    <property type="entry name" value="TEA"/>
    <property type="match status" value="1"/>
</dbReference>
<evidence type="ECO:0000256" key="4">
    <source>
        <dbReference type="ARBA" id="ARBA00023163"/>
    </source>
</evidence>
<name>A0AA85JFV3_TRIRE</name>
<feature type="compositionally biased region" description="Low complexity" evidence="7">
    <location>
        <begin position="140"/>
        <end position="155"/>
    </location>
</feature>
<dbReference type="Pfam" id="PF17725">
    <property type="entry name" value="YBD"/>
    <property type="match status" value="1"/>
</dbReference>
<evidence type="ECO:0000259" key="8">
    <source>
        <dbReference type="PROSITE" id="PS51088"/>
    </source>
</evidence>
<organism evidence="9 10">
    <name type="scientific">Trichobilharzia regenti</name>
    <name type="common">Nasal bird schistosome</name>
    <dbReference type="NCBI Taxonomy" id="157069"/>
    <lineage>
        <taxon>Eukaryota</taxon>
        <taxon>Metazoa</taxon>
        <taxon>Spiralia</taxon>
        <taxon>Lophotrochozoa</taxon>
        <taxon>Platyhelminthes</taxon>
        <taxon>Trematoda</taxon>
        <taxon>Digenea</taxon>
        <taxon>Strigeidida</taxon>
        <taxon>Schistosomatoidea</taxon>
        <taxon>Schistosomatidae</taxon>
        <taxon>Trichobilharzia</taxon>
    </lineage>
</organism>
<feature type="region of interest" description="Disordered" evidence="7">
    <location>
        <begin position="1"/>
        <end position="47"/>
    </location>
</feature>
<reference evidence="10" key="2">
    <citation type="submission" date="2023-11" db="UniProtKB">
        <authorList>
            <consortium name="WormBaseParasite"/>
        </authorList>
    </citation>
    <scope>IDENTIFICATION</scope>
</reference>
<dbReference type="PRINTS" id="PR00065">
    <property type="entry name" value="TEADOMAIN"/>
</dbReference>
<proteinExistence type="predicted"/>
<feature type="region of interest" description="Disordered" evidence="7">
    <location>
        <begin position="137"/>
        <end position="156"/>
    </location>
</feature>
<comment type="subcellular location">
    <subcellularLocation>
        <location evidence="1">Nucleus</location>
    </subcellularLocation>
</comment>
<dbReference type="GO" id="GO:0000978">
    <property type="term" value="F:RNA polymerase II cis-regulatory region sequence-specific DNA binding"/>
    <property type="evidence" value="ECO:0007669"/>
    <property type="project" value="TreeGrafter"/>
</dbReference>
<dbReference type="PANTHER" id="PTHR11834:SF4">
    <property type="entry name" value="TRANSCRIPTIONAL ENHANCER FACTOR TEF-1"/>
    <property type="match status" value="1"/>
</dbReference>
<evidence type="ECO:0000256" key="2">
    <source>
        <dbReference type="ARBA" id="ARBA00023015"/>
    </source>
</evidence>
<dbReference type="Proteomes" id="UP000050795">
    <property type="component" value="Unassembled WGS sequence"/>
</dbReference>
<dbReference type="GO" id="GO:0048568">
    <property type="term" value="P:embryonic organ development"/>
    <property type="evidence" value="ECO:0007669"/>
    <property type="project" value="TreeGrafter"/>
</dbReference>
<dbReference type="PANTHER" id="PTHR11834">
    <property type="entry name" value="TRANSCRIPTIONAL ENHANCER FACTOR TEF RELATED"/>
    <property type="match status" value="1"/>
</dbReference>
<feature type="compositionally biased region" description="Polar residues" evidence="7">
    <location>
        <begin position="8"/>
        <end position="20"/>
    </location>
</feature>
<dbReference type="InterPro" id="IPR050937">
    <property type="entry name" value="TEC1_TEAD_TF"/>
</dbReference>
<evidence type="ECO:0000256" key="1">
    <source>
        <dbReference type="ARBA" id="ARBA00004123"/>
    </source>
</evidence>
<dbReference type="InterPro" id="IPR038096">
    <property type="entry name" value="TEA/ATTS_sf"/>
</dbReference>
<feature type="DNA-binding region" description="TEA" evidence="6">
    <location>
        <begin position="40"/>
        <end position="116"/>
    </location>
</feature>
<evidence type="ECO:0000256" key="3">
    <source>
        <dbReference type="ARBA" id="ARBA00023125"/>
    </source>
</evidence>
<keyword evidence="5" id="KW-0539">Nucleus</keyword>
<reference evidence="9" key="1">
    <citation type="submission" date="2022-06" db="EMBL/GenBank/DDBJ databases">
        <authorList>
            <person name="Berger JAMES D."/>
            <person name="Berger JAMES D."/>
        </authorList>
    </citation>
    <scope>NUCLEOTIDE SEQUENCE [LARGE SCALE GENOMIC DNA]</scope>
</reference>
<feature type="compositionally biased region" description="Acidic residues" evidence="7">
    <location>
        <begin position="29"/>
        <end position="38"/>
    </location>
</feature>
<dbReference type="Pfam" id="PF01285">
    <property type="entry name" value="TEA"/>
    <property type="match status" value="1"/>
</dbReference>
<feature type="domain" description="TEA" evidence="8">
    <location>
        <begin position="40"/>
        <end position="116"/>
    </location>
</feature>
<keyword evidence="9" id="KW-1185">Reference proteome</keyword>
<evidence type="ECO:0000256" key="6">
    <source>
        <dbReference type="PROSITE-ProRule" id="PRU00505"/>
    </source>
</evidence>
<evidence type="ECO:0000256" key="7">
    <source>
        <dbReference type="SAM" id="MobiDB-lite"/>
    </source>
</evidence>
<dbReference type="InterPro" id="IPR000818">
    <property type="entry name" value="TEA/ATTS_dom"/>
</dbReference>
<sequence length="411" mass="47587">MIEDSGFNVRSNQKTLVNPKSTEKISYVSEDEEDDLETRDESKDSVWSPEIEQSFREALIIYPPCGRRKIIISDEGKMFGRNELIARYIKLRTGKTRTRKQVSSHIQVLARRRSKESTECSLDDIYDSDLCGFSPSLDVQENNGQNNSNDENSQSKLQNHEFSVDKCLSQGVAHGCNNWEKLANFNKSAIIQTDEIQLIYYDLYVSNSPQDHYMDEQPLLILNSSSPISIIHREMYLSNESEFNTRTISDILPKHISIHWPIQLKNHPNKCFVMNLKIDLPENNRLMSAQYLSTNIVFKCVMPQKRPLKLFTKIFTFNQLVTETETSLDPMENNQENIYTSHRKLESYLTELIINLSKLDSEKLINLAFESTYILQFVCDHETNIPMIGFTTLLTTTRNSHSKLHEILCYS</sequence>